<reference evidence="2 3" key="1">
    <citation type="submission" date="2019-05" db="EMBL/GenBank/DDBJ databases">
        <title>Another draft genome of Portunus trituberculatus and its Hox gene families provides insights of decapod evolution.</title>
        <authorList>
            <person name="Jeong J.-H."/>
            <person name="Song I."/>
            <person name="Kim S."/>
            <person name="Choi T."/>
            <person name="Kim D."/>
            <person name="Ryu S."/>
            <person name="Kim W."/>
        </authorList>
    </citation>
    <scope>NUCLEOTIDE SEQUENCE [LARGE SCALE GENOMIC DNA]</scope>
    <source>
        <tissue evidence="2">Muscle</tissue>
    </source>
</reference>
<keyword evidence="3" id="KW-1185">Reference proteome</keyword>
<sequence>MRSDSSQATFYYRISHSASKWVKRSAAVCLSFMFPCDLSDVFPFLAVSAGGRKREILILKNKRCGKWESGVKISEVAVVMVVAVVVVVVVMVLMVVVMVGDTLHLVIN</sequence>
<dbReference type="EMBL" id="VSRR010115131">
    <property type="protein sequence ID" value="MPC98681.1"/>
    <property type="molecule type" value="Genomic_DNA"/>
</dbReference>
<dbReference type="Proteomes" id="UP000324222">
    <property type="component" value="Unassembled WGS sequence"/>
</dbReference>
<proteinExistence type="predicted"/>
<dbReference type="AlphaFoldDB" id="A0A5B7JKR0"/>
<comment type="caution">
    <text evidence="2">The sequence shown here is derived from an EMBL/GenBank/DDBJ whole genome shotgun (WGS) entry which is preliminary data.</text>
</comment>
<keyword evidence="1" id="KW-0472">Membrane</keyword>
<evidence type="ECO:0000313" key="3">
    <source>
        <dbReference type="Proteomes" id="UP000324222"/>
    </source>
</evidence>
<keyword evidence="1" id="KW-0812">Transmembrane</keyword>
<evidence type="ECO:0008006" key="4">
    <source>
        <dbReference type="Google" id="ProtNLM"/>
    </source>
</evidence>
<keyword evidence="1" id="KW-1133">Transmembrane helix</keyword>
<protein>
    <recommendedName>
        <fullName evidence="4">Transmembrane protein</fullName>
    </recommendedName>
</protein>
<name>A0A5B7JKR0_PORTR</name>
<gene>
    <name evidence="2" type="ORF">E2C01_094061</name>
</gene>
<evidence type="ECO:0000256" key="1">
    <source>
        <dbReference type="SAM" id="Phobius"/>
    </source>
</evidence>
<feature type="transmembrane region" description="Helical" evidence="1">
    <location>
        <begin position="76"/>
        <end position="99"/>
    </location>
</feature>
<organism evidence="2 3">
    <name type="scientific">Portunus trituberculatus</name>
    <name type="common">Swimming crab</name>
    <name type="synonym">Neptunus trituberculatus</name>
    <dbReference type="NCBI Taxonomy" id="210409"/>
    <lineage>
        <taxon>Eukaryota</taxon>
        <taxon>Metazoa</taxon>
        <taxon>Ecdysozoa</taxon>
        <taxon>Arthropoda</taxon>
        <taxon>Crustacea</taxon>
        <taxon>Multicrustacea</taxon>
        <taxon>Malacostraca</taxon>
        <taxon>Eumalacostraca</taxon>
        <taxon>Eucarida</taxon>
        <taxon>Decapoda</taxon>
        <taxon>Pleocyemata</taxon>
        <taxon>Brachyura</taxon>
        <taxon>Eubrachyura</taxon>
        <taxon>Portunoidea</taxon>
        <taxon>Portunidae</taxon>
        <taxon>Portuninae</taxon>
        <taxon>Portunus</taxon>
    </lineage>
</organism>
<evidence type="ECO:0000313" key="2">
    <source>
        <dbReference type="EMBL" id="MPC98681.1"/>
    </source>
</evidence>
<accession>A0A5B7JKR0</accession>